<sequence>MTSHPMVLEVIKRHIIAFRQDISTVLPSTVKWTTYGLCTVLHVLWCVHQLQYKKEIPIPHYYVELTAALEHALNFSHTRNPKVLSKGLMDPLWLSLSCMSDGMPCISSIIYLETSQDPTLHICQGKWPVLTHSAYPEVCSRQSMLLNFGLPQFNAYHAIFHVKHDHSICVYETNIHMLVQSSVNALLGEVDPIPDDHDVTIHLECAQALEAWTNLKDKILGYEHQAHTYLVWSVMSDAHDVMDGLPKSIHSPKSVQWFTGKIISATKSGATQPCAPFSSGGGALAVMPVVLSKAKCHLDTANMDSEVHILDLLVHVLNKLQIMNVPWSHNPTPGPGCPPSTVIYDSWVNLGSHHFQGHSGLMLIGPSQRHVADATQSSTITSEKDCYAPWSVNDLSIQDLYCMLNHSTLPQNGHFN</sequence>
<keyword evidence="2" id="KW-1185">Reference proteome</keyword>
<evidence type="ECO:0000313" key="1">
    <source>
        <dbReference type="EMBL" id="KIK14562.1"/>
    </source>
</evidence>
<dbReference type="Proteomes" id="UP000054018">
    <property type="component" value="Unassembled WGS sequence"/>
</dbReference>
<dbReference type="EMBL" id="KN833932">
    <property type="protein sequence ID" value="KIK14562.1"/>
    <property type="molecule type" value="Genomic_DNA"/>
</dbReference>
<dbReference type="STRING" id="765257.A0A0C9YWN7"/>
<evidence type="ECO:0000313" key="2">
    <source>
        <dbReference type="Proteomes" id="UP000054018"/>
    </source>
</evidence>
<gene>
    <name evidence="1" type="ORF">PISMIDRAFT_25383</name>
</gene>
<accession>A0A0C9YWN7</accession>
<protein>
    <submittedName>
        <fullName evidence="1">Uncharacterized protein</fullName>
    </submittedName>
</protein>
<reference evidence="2" key="2">
    <citation type="submission" date="2015-01" db="EMBL/GenBank/DDBJ databases">
        <title>Evolutionary Origins and Diversification of the Mycorrhizal Mutualists.</title>
        <authorList>
            <consortium name="DOE Joint Genome Institute"/>
            <consortium name="Mycorrhizal Genomics Consortium"/>
            <person name="Kohler A."/>
            <person name="Kuo A."/>
            <person name="Nagy L.G."/>
            <person name="Floudas D."/>
            <person name="Copeland A."/>
            <person name="Barry K.W."/>
            <person name="Cichocki N."/>
            <person name="Veneault-Fourrey C."/>
            <person name="LaButti K."/>
            <person name="Lindquist E.A."/>
            <person name="Lipzen A."/>
            <person name="Lundell T."/>
            <person name="Morin E."/>
            <person name="Murat C."/>
            <person name="Riley R."/>
            <person name="Ohm R."/>
            <person name="Sun H."/>
            <person name="Tunlid A."/>
            <person name="Henrissat B."/>
            <person name="Grigoriev I.V."/>
            <person name="Hibbett D.S."/>
            <person name="Martin F."/>
        </authorList>
    </citation>
    <scope>NUCLEOTIDE SEQUENCE [LARGE SCALE GENOMIC DNA]</scope>
    <source>
        <strain evidence="2">441</strain>
    </source>
</reference>
<dbReference type="OrthoDB" id="2736611at2759"/>
<name>A0A0C9YWN7_9AGAM</name>
<proteinExistence type="predicted"/>
<organism evidence="1 2">
    <name type="scientific">Pisolithus microcarpus 441</name>
    <dbReference type="NCBI Taxonomy" id="765257"/>
    <lineage>
        <taxon>Eukaryota</taxon>
        <taxon>Fungi</taxon>
        <taxon>Dikarya</taxon>
        <taxon>Basidiomycota</taxon>
        <taxon>Agaricomycotina</taxon>
        <taxon>Agaricomycetes</taxon>
        <taxon>Agaricomycetidae</taxon>
        <taxon>Boletales</taxon>
        <taxon>Sclerodermatineae</taxon>
        <taxon>Pisolithaceae</taxon>
        <taxon>Pisolithus</taxon>
    </lineage>
</organism>
<reference evidence="1 2" key="1">
    <citation type="submission" date="2014-04" db="EMBL/GenBank/DDBJ databases">
        <authorList>
            <consortium name="DOE Joint Genome Institute"/>
            <person name="Kuo A."/>
            <person name="Kohler A."/>
            <person name="Costa M.D."/>
            <person name="Nagy L.G."/>
            <person name="Floudas D."/>
            <person name="Copeland A."/>
            <person name="Barry K.W."/>
            <person name="Cichocki N."/>
            <person name="Veneault-Fourrey C."/>
            <person name="LaButti K."/>
            <person name="Lindquist E.A."/>
            <person name="Lipzen A."/>
            <person name="Lundell T."/>
            <person name="Morin E."/>
            <person name="Murat C."/>
            <person name="Sun H."/>
            <person name="Tunlid A."/>
            <person name="Henrissat B."/>
            <person name="Grigoriev I.V."/>
            <person name="Hibbett D.S."/>
            <person name="Martin F."/>
            <person name="Nordberg H.P."/>
            <person name="Cantor M.N."/>
            <person name="Hua S.X."/>
        </authorList>
    </citation>
    <scope>NUCLEOTIDE SEQUENCE [LARGE SCALE GENOMIC DNA]</scope>
    <source>
        <strain evidence="1 2">441</strain>
    </source>
</reference>
<dbReference type="AlphaFoldDB" id="A0A0C9YWN7"/>
<dbReference type="HOGENOM" id="CLU_660761_0_0_1"/>